<dbReference type="AlphaFoldDB" id="A0AAD4M864"/>
<keyword evidence="2" id="KW-0732">Signal</keyword>
<organism evidence="3 4">
    <name type="scientific">Multifurca ochricompacta</name>
    <dbReference type="NCBI Taxonomy" id="376703"/>
    <lineage>
        <taxon>Eukaryota</taxon>
        <taxon>Fungi</taxon>
        <taxon>Dikarya</taxon>
        <taxon>Basidiomycota</taxon>
        <taxon>Agaricomycotina</taxon>
        <taxon>Agaricomycetes</taxon>
        <taxon>Russulales</taxon>
        <taxon>Russulaceae</taxon>
        <taxon>Multifurca</taxon>
    </lineage>
</organism>
<sequence length="266" mass="27133">MLSKGFWAFLLITTTIAAPAPSMIDGATPSIIHLKSNVSCSGMLLLIAEYHPLESPFLDAFIRFQPLNTPAAASVLPVIKLNKRQIGSTFPTSSFSFGGIHFILFHPCTYNYDNPNAPNGPSTFTSTGTNGIETVLVLSTVTVTVGLPPCSSSPIPNPGPAFSIPSGQSSNQSSSILPPTISFPSPTPSSASPSLFGVSIPAPVSSSIVQTSSATIINLSTPSASTSASGFSFSSAPATSATPPSFPVNAAAPVGCDLACLLTATV</sequence>
<evidence type="ECO:0000256" key="2">
    <source>
        <dbReference type="SAM" id="SignalP"/>
    </source>
</evidence>
<accession>A0AAD4M864</accession>
<proteinExistence type="predicted"/>
<reference evidence="3" key="1">
    <citation type="journal article" date="2022" name="New Phytol.">
        <title>Evolutionary transition to the ectomycorrhizal habit in the genomes of a hyperdiverse lineage of mushroom-forming fungi.</title>
        <authorList>
            <person name="Looney B."/>
            <person name="Miyauchi S."/>
            <person name="Morin E."/>
            <person name="Drula E."/>
            <person name="Courty P.E."/>
            <person name="Kohler A."/>
            <person name="Kuo A."/>
            <person name="LaButti K."/>
            <person name="Pangilinan J."/>
            <person name="Lipzen A."/>
            <person name="Riley R."/>
            <person name="Andreopoulos W."/>
            <person name="He G."/>
            <person name="Johnson J."/>
            <person name="Nolan M."/>
            <person name="Tritt A."/>
            <person name="Barry K.W."/>
            <person name="Grigoriev I.V."/>
            <person name="Nagy L.G."/>
            <person name="Hibbett D."/>
            <person name="Henrissat B."/>
            <person name="Matheny P.B."/>
            <person name="Labbe J."/>
            <person name="Martin F.M."/>
        </authorList>
    </citation>
    <scope>NUCLEOTIDE SEQUENCE</scope>
    <source>
        <strain evidence="3">BPL690</strain>
    </source>
</reference>
<name>A0AAD4M864_9AGAM</name>
<evidence type="ECO:0000313" key="3">
    <source>
        <dbReference type="EMBL" id="KAI0305245.1"/>
    </source>
</evidence>
<keyword evidence="4" id="KW-1185">Reference proteome</keyword>
<feature type="region of interest" description="Disordered" evidence="1">
    <location>
        <begin position="156"/>
        <end position="185"/>
    </location>
</feature>
<protein>
    <submittedName>
        <fullName evidence="3">Uncharacterized protein</fullName>
    </submittedName>
</protein>
<feature type="signal peptide" evidence="2">
    <location>
        <begin position="1"/>
        <end position="17"/>
    </location>
</feature>
<evidence type="ECO:0000313" key="4">
    <source>
        <dbReference type="Proteomes" id="UP001203297"/>
    </source>
</evidence>
<gene>
    <name evidence="3" type="ORF">B0F90DRAFT_1815492</name>
</gene>
<dbReference type="Proteomes" id="UP001203297">
    <property type="component" value="Unassembled WGS sequence"/>
</dbReference>
<feature type="chain" id="PRO_5041896828" evidence="2">
    <location>
        <begin position="18"/>
        <end position="266"/>
    </location>
</feature>
<feature type="compositionally biased region" description="Low complexity" evidence="1">
    <location>
        <begin position="163"/>
        <end position="185"/>
    </location>
</feature>
<comment type="caution">
    <text evidence="3">The sequence shown here is derived from an EMBL/GenBank/DDBJ whole genome shotgun (WGS) entry which is preliminary data.</text>
</comment>
<dbReference type="EMBL" id="WTXG01000006">
    <property type="protein sequence ID" value="KAI0305245.1"/>
    <property type="molecule type" value="Genomic_DNA"/>
</dbReference>
<evidence type="ECO:0000256" key="1">
    <source>
        <dbReference type="SAM" id="MobiDB-lite"/>
    </source>
</evidence>